<name>A0A060JM37_9MICO</name>
<accession>A0A060JM37</accession>
<dbReference type="STRING" id="529884.Rhola_00008210"/>
<dbReference type="AlphaFoldDB" id="A0A060JM37"/>
<dbReference type="PANTHER" id="PTHR34580">
    <property type="match status" value="1"/>
</dbReference>
<dbReference type="Proteomes" id="UP000067708">
    <property type="component" value="Chromosome"/>
</dbReference>
<proteinExistence type="predicted"/>
<dbReference type="PROSITE" id="PS52050">
    <property type="entry name" value="WYL"/>
    <property type="match status" value="1"/>
</dbReference>
<evidence type="ECO:0000313" key="2">
    <source>
        <dbReference type="EMBL" id="AIC47623.1"/>
    </source>
</evidence>
<dbReference type="HOGENOM" id="CLU_041141_3_1_11"/>
<dbReference type="RefSeq" id="WP_051636257.1">
    <property type="nucleotide sequence ID" value="NZ_CP007490.1"/>
</dbReference>
<protein>
    <submittedName>
        <fullName evidence="2">Putative transcriptional regulator</fullName>
    </submittedName>
</protein>
<dbReference type="OrthoDB" id="3268930at2"/>
<dbReference type="InterPro" id="IPR051534">
    <property type="entry name" value="CBASS_pafABC_assoc_protein"/>
</dbReference>
<reference evidence="2 3" key="1">
    <citation type="journal article" date="2014" name="Int. J. Syst. Evol. Microbiol.">
        <title>Rhodoluna lacicola gen. nov., sp. nov., a planktonic freshwater bacterium with stream-lined genome.</title>
        <authorList>
            <person name="Hahn M."/>
            <person name="Schmidt J."/>
            <person name="Taipale S.J."/>
            <person name="Doolittle W.F."/>
            <person name="Koll U."/>
        </authorList>
    </citation>
    <scope>NUCLEOTIDE SEQUENCE [LARGE SCALE GENOMIC DNA]</scope>
    <source>
        <strain evidence="2 3">MWH-Ta8</strain>
    </source>
</reference>
<dbReference type="KEGG" id="rla:Rhola_00008210"/>
<sequence>MVNKKSADTWQPAKSDKSERLLQLTCALLFAERGLTKAELFRSIPAYLEATASGTSEESLNRMFERDKVDLKNTGIQLQTVNPNADPDEISYVIAGDTFVWPQHAKLSAKQLQLLELAAQVWSQASLEADANQALVRLKALGVEPAATDLIGFAPRIETREPSFTPISNAIDESIEITFSYRKANGEVSKRHVQPWSLHNVDGQWLLQSFDLDHSEVRNFLLKRIVSKVQNVKNGEADKFFEKPNDTQVAAAIADLQEHIKNQVCELRVKRDSQAWFHFHLDGSGKPNDNTVTFNYMDLHLLAEELRDFALDIKVLRPKELAELIKSGFEKVASDHA</sequence>
<dbReference type="EMBL" id="CP007490">
    <property type="protein sequence ID" value="AIC47623.1"/>
    <property type="molecule type" value="Genomic_DNA"/>
</dbReference>
<keyword evidence="3" id="KW-1185">Reference proteome</keyword>
<organism evidence="2 3">
    <name type="scientific">Rhodoluna lacicola</name>
    <dbReference type="NCBI Taxonomy" id="529884"/>
    <lineage>
        <taxon>Bacteria</taxon>
        <taxon>Bacillati</taxon>
        <taxon>Actinomycetota</taxon>
        <taxon>Actinomycetes</taxon>
        <taxon>Micrococcales</taxon>
        <taxon>Microbacteriaceae</taxon>
        <taxon>Luna cluster</taxon>
        <taxon>Luna-1 subcluster</taxon>
        <taxon>Rhodoluna</taxon>
    </lineage>
</organism>
<feature type="domain" description="WYL" evidence="1">
    <location>
        <begin position="164"/>
        <end position="226"/>
    </location>
</feature>
<dbReference type="InterPro" id="IPR026881">
    <property type="entry name" value="WYL_dom"/>
</dbReference>
<evidence type="ECO:0000259" key="1">
    <source>
        <dbReference type="Pfam" id="PF13280"/>
    </source>
</evidence>
<evidence type="ECO:0000313" key="3">
    <source>
        <dbReference type="Proteomes" id="UP000067708"/>
    </source>
</evidence>
<gene>
    <name evidence="2" type="ORF">Rhola_00008210</name>
</gene>
<dbReference type="eggNOG" id="COG2378">
    <property type="taxonomic scope" value="Bacteria"/>
</dbReference>
<dbReference type="Pfam" id="PF13280">
    <property type="entry name" value="WYL"/>
    <property type="match status" value="1"/>
</dbReference>
<dbReference type="PANTHER" id="PTHR34580:SF3">
    <property type="entry name" value="PROTEIN PAFB"/>
    <property type="match status" value="1"/>
</dbReference>